<sequence length="71" mass="7565">MVGADIEHNRVVGMKSQQAFVAFVGLKHQRAATGAEIARQTVPGKCLDQAAVHAFGIGAEMKQRFGQERGG</sequence>
<dbReference type="AlphaFoldDB" id="A0A645ICR2"/>
<organism evidence="1">
    <name type="scientific">bioreactor metagenome</name>
    <dbReference type="NCBI Taxonomy" id="1076179"/>
    <lineage>
        <taxon>unclassified sequences</taxon>
        <taxon>metagenomes</taxon>
        <taxon>ecological metagenomes</taxon>
    </lineage>
</organism>
<protein>
    <submittedName>
        <fullName evidence="1">Uncharacterized protein</fullName>
    </submittedName>
</protein>
<evidence type="ECO:0000313" key="1">
    <source>
        <dbReference type="EMBL" id="MPN45223.1"/>
    </source>
</evidence>
<comment type="caution">
    <text evidence="1">The sequence shown here is derived from an EMBL/GenBank/DDBJ whole genome shotgun (WGS) entry which is preliminary data.</text>
</comment>
<accession>A0A645ICR2</accession>
<name>A0A645ICR2_9ZZZZ</name>
<reference evidence="1" key="1">
    <citation type="submission" date="2019-08" db="EMBL/GenBank/DDBJ databases">
        <authorList>
            <person name="Kucharzyk K."/>
            <person name="Murdoch R.W."/>
            <person name="Higgins S."/>
            <person name="Loffler F."/>
        </authorList>
    </citation>
    <scope>NUCLEOTIDE SEQUENCE</scope>
</reference>
<dbReference type="EMBL" id="VSSQ01104954">
    <property type="protein sequence ID" value="MPN45223.1"/>
    <property type="molecule type" value="Genomic_DNA"/>
</dbReference>
<proteinExistence type="predicted"/>
<gene>
    <name evidence="1" type="ORF">SDC9_192790</name>
</gene>